<sequence length="560" mass="60532">MLALFFSGVLVAVGHHLLYSRLDGTIVRGFGDGSSQYLTQTWILRYGTALAFLTKTLLASAVVVAYKQHMWINLRRKPNSVSTINAIFAATYDFLALTSPRLFLKARLPALMAFIIWCLPLATLLTPSTLLVVPSTRPNTTAIAVPSLNLWDASLYAFAGLGDGSSPLLNRLTVGTASRMDILPMPAVAPNTTYQHIFKAPSLKCEKATGGRLDNITAIWNATEKAIQGSAGAYVKYVALDVAESYLNTYNATEVVEACIMGTRDRYCSSNLDGSTDGPAIWGRLDGEDAITCAIYNTTFTLNLTSSGDVQSISSMTFEWAEKSAEISPQNRIAKYLSRNLATLLSGAIGAVMSGPVGHSGDSGMASLVTQKTRIMDTALIGLVSTAFRGTWGGPLAELPEADRALAGNRTLGEMIEELSRNQTLSLFSSERFWESKENSIIANVTQIQPITIYEYQPRNLIMTYAIAIAVSAACVILGLRALWLNGVSHDNSFSSIVATTRSSLLDHITLGHSLGATPVPRPIAETKLRFGELQRDGVSRVGFGMDDETMPLRKGQMVF</sequence>
<keyword evidence="1" id="KW-0812">Transmembrane</keyword>
<dbReference type="AlphaFoldDB" id="A0A6A6VBN2"/>
<reference evidence="2" key="1">
    <citation type="journal article" date="2020" name="Stud. Mycol.">
        <title>101 Dothideomycetes genomes: a test case for predicting lifestyles and emergence of pathogens.</title>
        <authorList>
            <person name="Haridas S."/>
            <person name="Albert R."/>
            <person name="Binder M."/>
            <person name="Bloem J."/>
            <person name="Labutti K."/>
            <person name="Salamov A."/>
            <person name="Andreopoulos B."/>
            <person name="Baker S."/>
            <person name="Barry K."/>
            <person name="Bills G."/>
            <person name="Bluhm B."/>
            <person name="Cannon C."/>
            <person name="Castanera R."/>
            <person name="Culley D."/>
            <person name="Daum C."/>
            <person name="Ezra D."/>
            <person name="Gonzalez J."/>
            <person name="Henrissat B."/>
            <person name="Kuo A."/>
            <person name="Liang C."/>
            <person name="Lipzen A."/>
            <person name="Lutzoni F."/>
            <person name="Magnuson J."/>
            <person name="Mondo S."/>
            <person name="Nolan M."/>
            <person name="Ohm R."/>
            <person name="Pangilinan J."/>
            <person name="Park H.-J."/>
            <person name="Ramirez L."/>
            <person name="Alfaro M."/>
            <person name="Sun H."/>
            <person name="Tritt A."/>
            <person name="Yoshinaga Y."/>
            <person name="Zwiers L.-H."/>
            <person name="Turgeon B."/>
            <person name="Goodwin S."/>
            <person name="Spatafora J."/>
            <person name="Crous P."/>
            <person name="Grigoriev I."/>
        </authorList>
    </citation>
    <scope>NUCLEOTIDE SEQUENCE</scope>
    <source>
        <strain evidence="2">CBS 119925</strain>
    </source>
</reference>
<protein>
    <submittedName>
        <fullName evidence="2">Uncharacterized protein</fullName>
    </submittedName>
</protein>
<feature type="transmembrane region" description="Helical" evidence="1">
    <location>
        <begin position="110"/>
        <end position="133"/>
    </location>
</feature>
<dbReference type="Proteomes" id="UP000799440">
    <property type="component" value="Unassembled WGS sequence"/>
</dbReference>
<feature type="transmembrane region" description="Helical" evidence="1">
    <location>
        <begin position="86"/>
        <end position="104"/>
    </location>
</feature>
<evidence type="ECO:0000313" key="3">
    <source>
        <dbReference type="Proteomes" id="UP000799440"/>
    </source>
</evidence>
<keyword evidence="1" id="KW-1133">Transmembrane helix</keyword>
<dbReference type="PANTHER" id="PTHR35041">
    <property type="entry name" value="MEDIATOR OF RNA POLYMERASE II TRANSCRIPTION SUBUNIT 1"/>
    <property type="match status" value="1"/>
</dbReference>
<keyword evidence="1" id="KW-0472">Membrane</keyword>
<dbReference type="PANTHER" id="PTHR35041:SF6">
    <property type="entry name" value="FORMYLMETHIONINE DEFORMYLASE-LIKE PROTEIN-RELATED"/>
    <property type="match status" value="1"/>
</dbReference>
<organism evidence="2 3">
    <name type="scientific">Sporormia fimetaria CBS 119925</name>
    <dbReference type="NCBI Taxonomy" id="1340428"/>
    <lineage>
        <taxon>Eukaryota</taxon>
        <taxon>Fungi</taxon>
        <taxon>Dikarya</taxon>
        <taxon>Ascomycota</taxon>
        <taxon>Pezizomycotina</taxon>
        <taxon>Dothideomycetes</taxon>
        <taxon>Pleosporomycetidae</taxon>
        <taxon>Pleosporales</taxon>
        <taxon>Sporormiaceae</taxon>
        <taxon>Sporormia</taxon>
    </lineage>
</organism>
<name>A0A6A6VBN2_9PLEO</name>
<keyword evidence="3" id="KW-1185">Reference proteome</keyword>
<accession>A0A6A6VBN2</accession>
<evidence type="ECO:0000256" key="1">
    <source>
        <dbReference type="SAM" id="Phobius"/>
    </source>
</evidence>
<feature type="transmembrane region" description="Helical" evidence="1">
    <location>
        <begin position="44"/>
        <end position="66"/>
    </location>
</feature>
<dbReference type="OrthoDB" id="5322539at2759"/>
<evidence type="ECO:0000313" key="2">
    <source>
        <dbReference type="EMBL" id="KAF2746517.1"/>
    </source>
</evidence>
<proteinExistence type="predicted"/>
<gene>
    <name evidence="2" type="ORF">M011DRAFT_487283</name>
</gene>
<feature type="transmembrane region" description="Helical" evidence="1">
    <location>
        <begin position="462"/>
        <end position="484"/>
    </location>
</feature>
<dbReference type="EMBL" id="MU006577">
    <property type="protein sequence ID" value="KAF2746517.1"/>
    <property type="molecule type" value="Genomic_DNA"/>
</dbReference>